<evidence type="ECO:0000313" key="2">
    <source>
        <dbReference type="EMBL" id="KAK4218795.1"/>
    </source>
</evidence>
<evidence type="ECO:0000256" key="1">
    <source>
        <dbReference type="SAM" id="MobiDB-lite"/>
    </source>
</evidence>
<accession>A0AAN6YJB0</accession>
<dbReference type="AlphaFoldDB" id="A0AAN6YJB0"/>
<keyword evidence="3" id="KW-1185">Reference proteome</keyword>
<dbReference type="EMBL" id="MU858051">
    <property type="protein sequence ID" value="KAK4218795.1"/>
    <property type="molecule type" value="Genomic_DNA"/>
</dbReference>
<feature type="compositionally biased region" description="Low complexity" evidence="1">
    <location>
        <begin position="7"/>
        <end position="27"/>
    </location>
</feature>
<reference evidence="2" key="2">
    <citation type="submission" date="2023-05" db="EMBL/GenBank/DDBJ databases">
        <authorList>
            <consortium name="Lawrence Berkeley National Laboratory"/>
            <person name="Steindorff A."/>
            <person name="Hensen N."/>
            <person name="Bonometti L."/>
            <person name="Westerberg I."/>
            <person name="Brannstrom I.O."/>
            <person name="Guillou S."/>
            <person name="Cros-Aarteil S."/>
            <person name="Calhoun S."/>
            <person name="Haridas S."/>
            <person name="Kuo A."/>
            <person name="Mondo S."/>
            <person name="Pangilinan J."/>
            <person name="Riley R."/>
            <person name="Labutti K."/>
            <person name="Andreopoulos B."/>
            <person name="Lipzen A."/>
            <person name="Chen C."/>
            <person name="Yanf M."/>
            <person name="Daum C."/>
            <person name="Ng V."/>
            <person name="Clum A."/>
            <person name="Ohm R."/>
            <person name="Martin F."/>
            <person name="Silar P."/>
            <person name="Natvig D."/>
            <person name="Lalanne C."/>
            <person name="Gautier V."/>
            <person name="Ament-Velasquez S.L."/>
            <person name="Kruys A."/>
            <person name="Hutchinson M.I."/>
            <person name="Powell A.J."/>
            <person name="Barry K."/>
            <person name="Miller A.N."/>
            <person name="Grigoriev I.V."/>
            <person name="Debuchy R."/>
            <person name="Gladieux P."/>
            <person name="Thoren M.H."/>
            <person name="Johannesson H."/>
        </authorList>
    </citation>
    <scope>NUCLEOTIDE SEQUENCE</scope>
    <source>
        <strain evidence="2">PSN293</strain>
    </source>
</reference>
<evidence type="ECO:0008006" key="4">
    <source>
        <dbReference type="Google" id="ProtNLM"/>
    </source>
</evidence>
<evidence type="ECO:0000313" key="3">
    <source>
        <dbReference type="Proteomes" id="UP001301769"/>
    </source>
</evidence>
<protein>
    <recommendedName>
        <fullName evidence="4">F-box domain-containing protein</fullName>
    </recommendedName>
</protein>
<feature type="region of interest" description="Disordered" evidence="1">
    <location>
        <begin position="1"/>
        <end position="39"/>
    </location>
</feature>
<organism evidence="2 3">
    <name type="scientific">Rhypophila decipiens</name>
    <dbReference type="NCBI Taxonomy" id="261697"/>
    <lineage>
        <taxon>Eukaryota</taxon>
        <taxon>Fungi</taxon>
        <taxon>Dikarya</taxon>
        <taxon>Ascomycota</taxon>
        <taxon>Pezizomycotina</taxon>
        <taxon>Sordariomycetes</taxon>
        <taxon>Sordariomycetidae</taxon>
        <taxon>Sordariales</taxon>
        <taxon>Naviculisporaceae</taxon>
        <taxon>Rhypophila</taxon>
    </lineage>
</organism>
<comment type="caution">
    <text evidence="2">The sequence shown here is derived from an EMBL/GenBank/DDBJ whole genome shotgun (WGS) entry which is preliminary data.</text>
</comment>
<reference evidence="2" key="1">
    <citation type="journal article" date="2023" name="Mol. Phylogenet. Evol.">
        <title>Genome-scale phylogeny and comparative genomics of the fungal order Sordariales.</title>
        <authorList>
            <person name="Hensen N."/>
            <person name="Bonometti L."/>
            <person name="Westerberg I."/>
            <person name="Brannstrom I.O."/>
            <person name="Guillou S."/>
            <person name="Cros-Aarteil S."/>
            <person name="Calhoun S."/>
            <person name="Haridas S."/>
            <person name="Kuo A."/>
            <person name="Mondo S."/>
            <person name="Pangilinan J."/>
            <person name="Riley R."/>
            <person name="LaButti K."/>
            <person name="Andreopoulos B."/>
            <person name="Lipzen A."/>
            <person name="Chen C."/>
            <person name="Yan M."/>
            <person name="Daum C."/>
            <person name="Ng V."/>
            <person name="Clum A."/>
            <person name="Steindorff A."/>
            <person name="Ohm R.A."/>
            <person name="Martin F."/>
            <person name="Silar P."/>
            <person name="Natvig D.O."/>
            <person name="Lalanne C."/>
            <person name="Gautier V."/>
            <person name="Ament-Velasquez S.L."/>
            <person name="Kruys A."/>
            <person name="Hutchinson M.I."/>
            <person name="Powell A.J."/>
            <person name="Barry K."/>
            <person name="Miller A.N."/>
            <person name="Grigoriev I.V."/>
            <person name="Debuchy R."/>
            <person name="Gladieux P."/>
            <person name="Hiltunen Thoren M."/>
            <person name="Johannesson H."/>
        </authorList>
    </citation>
    <scope>NUCLEOTIDE SEQUENCE</scope>
    <source>
        <strain evidence="2">PSN293</strain>
    </source>
</reference>
<dbReference type="Proteomes" id="UP001301769">
    <property type="component" value="Unassembled WGS sequence"/>
</dbReference>
<name>A0AAN6YJB0_9PEZI</name>
<gene>
    <name evidence="2" type="ORF">QBC37DRAFT_178654</name>
</gene>
<proteinExistence type="predicted"/>
<sequence length="453" mass="50868">MMSATHPSTPYSNTSSIISSPLPTSVTSDEESPRSVSDFSGIISDKTNKMPSILIPEITLLIAEKCEDYETILSLALTCKAIYSLLFVSHQKALVKAWIKRDVRTGRLSMLTPLNWSGTILDTIGTAVRGTITCEDFLPRFSFWVMRELDARRRRIDALFDYQYEYEDGDLSLLQGVIRRIWQTGRLTKQEMGQFVAGLKRACVFVDTMADCAVGMYIEDQHQDQGREEGGWVGENKMYKQEEEEEEARLKERKVHWSMLRSILSAADSGLTGELDLTYLYVLVHLILPEVLWRNQELLKRRPGFAAGTGDTRAYMVLAMQEVFLRYGSVALEGWFLKRHDDSFSGDGLSAWLVDMTELVMGEIKDYEKGWATHTEVEEDDDGTGVLPGLSSALYHAAEELFLGETSTRTADRTGVDTGSASIPGHDGVLDDSTAVRDQHMMQIVKIFSYVGT</sequence>